<evidence type="ECO:0000256" key="3">
    <source>
        <dbReference type="SAM" id="SignalP"/>
    </source>
</evidence>
<evidence type="ECO:0000313" key="5">
    <source>
        <dbReference type="EMBL" id="OXA63788.1"/>
    </source>
</evidence>
<organism evidence="5 6">
    <name type="scientific">Folsomia candida</name>
    <name type="common">Springtail</name>
    <dbReference type="NCBI Taxonomy" id="158441"/>
    <lineage>
        <taxon>Eukaryota</taxon>
        <taxon>Metazoa</taxon>
        <taxon>Ecdysozoa</taxon>
        <taxon>Arthropoda</taxon>
        <taxon>Hexapoda</taxon>
        <taxon>Collembola</taxon>
        <taxon>Entomobryomorpha</taxon>
        <taxon>Isotomoidea</taxon>
        <taxon>Isotomidae</taxon>
        <taxon>Proisotominae</taxon>
        <taxon>Folsomia</taxon>
    </lineage>
</organism>
<dbReference type="SMART" id="SM00034">
    <property type="entry name" value="CLECT"/>
    <property type="match status" value="1"/>
</dbReference>
<protein>
    <submittedName>
        <fullName evidence="5">L-selectin</fullName>
    </submittedName>
</protein>
<evidence type="ECO:0000313" key="6">
    <source>
        <dbReference type="Proteomes" id="UP000198287"/>
    </source>
</evidence>
<dbReference type="AlphaFoldDB" id="A0A226F2S8"/>
<feature type="domain" description="C-type lectin" evidence="4">
    <location>
        <begin position="39"/>
        <end position="188"/>
    </location>
</feature>
<keyword evidence="6" id="KW-1185">Reference proteome</keyword>
<dbReference type="OrthoDB" id="8950604at2759"/>
<dbReference type="CDD" id="cd00037">
    <property type="entry name" value="CLECT"/>
    <property type="match status" value="1"/>
</dbReference>
<gene>
    <name evidence="5" type="ORF">Fcan01_03293</name>
</gene>
<dbReference type="Pfam" id="PF00059">
    <property type="entry name" value="Lectin_C"/>
    <property type="match status" value="1"/>
</dbReference>
<keyword evidence="5" id="KW-0430">Lectin</keyword>
<feature type="chain" id="PRO_5013234429" evidence="3">
    <location>
        <begin position="20"/>
        <end position="189"/>
    </location>
</feature>
<dbReference type="PANTHER" id="PTHR21407">
    <property type="entry name" value="RE43931P-RELATED"/>
    <property type="match status" value="1"/>
</dbReference>
<dbReference type="PROSITE" id="PS00615">
    <property type="entry name" value="C_TYPE_LECTIN_1"/>
    <property type="match status" value="1"/>
</dbReference>
<dbReference type="SUPFAM" id="SSF56436">
    <property type="entry name" value="C-type lectin-like"/>
    <property type="match status" value="1"/>
</dbReference>
<dbReference type="Proteomes" id="UP000198287">
    <property type="component" value="Unassembled WGS sequence"/>
</dbReference>
<dbReference type="EMBL" id="LNIX01000001">
    <property type="protein sequence ID" value="OXA63788.1"/>
    <property type="molecule type" value="Genomic_DNA"/>
</dbReference>
<evidence type="ECO:0000259" key="4">
    <source>
        <dbReference type="PROSITE" id="PS50041"/>
    </source>
</evidence>
<dbReference type="PANTHER" id="PTHR21407:SF1">
    <property type="entry name" value="RE43931P"/>
    <property type="match status" value="1"/>
</dbReference>
<dbReference type="GO" id="GO:0030246">
    <property type="term" value="F:carbohydrate binding"/>
    <property type="evidence" value="ECO:0007669"/>
    <property type="project" value="UniProtKB-KW"/>
</dbReference>
<sequence length="189" mass="21048">MKGLLLCLLLGNISTLVLSQCRGGNTVRWRDPRGVTHNYLFSWENAATRGQELEWGSAQATCRQYCMNLVSIETPGENNFIKQRIANARVRYIWTSGRKCNGCNLFNGWFWSGSGVRIGSANNRANGDWSHTGGAGIPQPDNRENTPGLAGFRRGNEESCLSILNNFYGDGLKWHDVACYHVKPFVCEG</sequence>
<comment type="caution">
    <text evidence="5">The sequence shown here is derived from an EMBL/GenBank/DDBJ whole genome shotgun (WGS) entry which is preliminary data.</text>
</comment>
<keyword evidence="3" id="KW-0732">Signal</keyword>
<dbReference type="Gene3D" id="3.10.100.10">
    <property type="entry name" value="Mannose-Binding Protein A, subunit A"/>
    <property type="match status" value="1"/>
</dbReference>
<dbReference type="InterPro" id="IPR001304">
    <property type="entry name" value="C-type_lectin-like"/>
</dbReference>
<keyword evidence="1" id="KW-1015">Disulfide bond</keyword>
<accession>A0A226F2S8</accession>
<evidence type="ECO:0000256" key="2">
    <source>
        <dbReference type="SAM" id="MobiDB-lite"/>
    </source>
</evidence>
<dbReference type="InterPro" id="IPR018378">
    <property type="entry name" value="C-type_lectin_CS"/>
</dbReference>
<proteinExistence type="predicted"/>
<feature type="signal peptide" evidence="3">
    <location>
        <begin position="1"/>
        <end position="19"/>
    </location>
</feature>
<feature type="region of interest" description="Disordered" evidence="2">
    <location>
        <begin position="129"/>
        <end position="148"/>
    </location>
</feature>
<evidence type="ECO:0000256" key="1">
    <source>
        <dbReference type="ARBA" id="ARBA00023157"/>
    </source>
</evidence>
<name>A0A226F2S8_FOLCA</name>
<reference evidence="5 6" key="1">
    <citation type="submission" date="2015-12" db="EMBL/GenBank/DDBJ databases">
        <title>The genome of Folsomia candida.</title>
        <authorList>
            <person name="Faddeeva A."/>
            <person name="Derks M.F."/>
            <person name="Anvar Y."/>
            <person name="Smit S."/>
            <person name="Van Straalen N."/>
            <person name="Roelofs D."/>
        </authorList>
    </citation>
    <scope>NUCLEOTIDE SEQUENCE [LARGE SCALE GENOMIC DNA]</scope>
    <source>
        <strain evidence="5 6">VU population</strain>
        <tissue evidence="5">Whole body</tissue>
    </source>
</reference>
<dbReference type="InterPro" id="IPR016187">
    <property type="entry name" value="CTDL_fold"/>
</dbReference>
<dbReference type="InterPro" id="IPR016186">
    <property type="entry name" value="C-type_lectin-like/link_sf"/>
</dbReference>
<dbReference type="PROSITE" id="PS50041">
    <property type="entry name" value="C_TYPE_LECTIN_2"/>
    <property type="match status" value="1"/>
</dbReference>